<protein>
    <submittedName>
        <fullName evidence="11">Maleylacetate reductase</fullName>
    </submittedName>
</protein>
<evidence type="ECO:0000256" key="9">
    <source>
        <dbReference type="SAM" id="MobiDB-lite"/>
    </source>
</evidence>
<reference evidence="11 12" key="1">
    <citation type="submission" date="2015-09" db="EMBL/GenBank/DDBJ databases">
        <title>Draft genome of a European isolate of the apple canker pathogen Neonectria ditissima.</title>
        <authorList>
            <person name="Gomez-Cortecero A."/>
            <person name="Harrison R.J."/>
            <person name="Armitage A.D."/>
        </authorList>
    </citation>
    <scope>NUCLEOTIDE SEQUENCE [LARGE SCALE GENOMIC DNA]</scope>
    <source>
        <strain evidence="11 12">R09/05</strain>
    </source>
</reference>
<comment type="caution">
    <text evidence="11">The sequence shown here is derived from an EMBL/GenBank/DDBJ whole genome shotgun (WGS) entry which is preliminary data.</text>
</comment>
<dbReference type="Gene3D" id="3.40.50.1970">
    <property type="match status" value="1"/>
</dbReference>
<keyword evidence="4 8" id="KW-0863">Zinc-finger</keyword>
<feature type="compositionally biased region" description="Polar residues" evidence="9">
    <location>
        <begin position="241"/>
        <end position="260"/>
    </location>
</feature>
<dbReference type="Pfam" id="PF25137">
    <property type="entry name" value="ADH_Fe_C"/>
    <property type="match status" value="1"/>
</dbReference>
<dbReference type="Pfam" id="PF04082">
    <property type="entry name" value="Fungal_trans"/>
    <property type="match status" value="1"/>
</dbReference>
<dbReference type="PANTHER" id="PTHR40626">
    <property type="entry name" value="MIP31509P"/>
    <property type="match status" value="1"/>
</dbReference>
<dbReference type="PANTHER" id="PTHR40626:SF10">
    <property type="entry name" value="C2H2-TYPE DOMAIN-CONTAINING PROTEIN"/>
    <property type="match status" value="1"/>
</dbReference>
<dbReference type="CDD" id="cd08177">
    <property type="entry name" value="MAR"/>
    <property type="match status" value="1"/>
</dbReference>
<feature type="region of interest" description="Disordered" evidence="9">
    <location>
        <begin position="232"/>
        <end position="260"/>
    </location>
</feature>
<evidence type="ECO:0000256" key="5">
    <source>
        <dbReference type="ARBA" id="ARBA00022833"/>
    </source>
</evidence>
<dbReference type="InterPro" id="IPR056798">
    <property type="entry name" value="ADH_Fe_C"/>
</dbReference>
<keyword evidence="5" id="KW-0862">Zinc</keyword>
<dbReference type="SUPFAM" id="SSF56796">
    <property type="entry name" value="Dehydroquinate synthase-like"/>
    <property type="match status" value="1"/>
</dbReference>
<dbReference type="GO" id="GO:0018506">
    <property type="term" value="F:maleylacetate reductase activity"/>
    <property type="evidence" value="ECO:0007669"/>
    <property type="project" value="InterPro"/>
</dbReference>
<keyword evidence="6" id="KW-0560">Oxidoreductase</keyword>
<feature type="region of interest" description="Disordered" evidence="9">
    <location>
        <begin position="1"/>
        <end position="22"/>
    </location>
</feature>
<evidence type="ECO:0000256" key="7">
    <source>
        <dbReference type="ARBA" id="ARBA00023242"/>
    </source>
</evidence>
<dbReference type="EMBL" id="LKCW01000090">
    <property type="protein sequence ID" value="KPM40143.1"/>
    <property type="molecule type" value="Genomic_DNA"/>
</dbReference>
<organism evidence="11 12">
    <name type="scientific">Neonectria ditissima</name>
    <dbReference type="NCBI Taxonomy" id="78410"/>
    <lineage>
        <taxon>Eukaryota</taxon>
        <taxon>Fungi</taxon>
        <taxon>Dikarya</taxon>
        <taxon>Ascomycota</taxon>
        <taxon>Pezizomycotina</taxon>
        <taxon>Sordariomycetes</taxon>
        <taxon>Hypocreomycetidae</taxon>
        <taxon>Hypocreales</taxon>
        <taxon>Nectriaceae</taxon>
        <taxon>Neonectria</taxon>
    </lineage>
</organism>
<evidence type="ECO:0000259" key="10">
    <source>
        <dbReference type="PROSITE" id="PS50157"/>
    </source>
</evidence>
<dbReference type="InterPro" id="IPR007219">
    <property type="entry name" value="XnlR_reg_dom"/>
</dbReference>
<dbReference type="STRING" id="78410.A0A0P7B236"/>
<sequence>MLTTSAEPARVSAVAGESGKRVRRPPRQYKCEYCAKIFKRSEHCIRHERSHTREKPFSCRYCRKTYSRKDLVTRHERTLHADVSKRAIQNPTEEPEESPEASPSERDEDEILQRPGVNIRLSRHAPPSPANENEIEMESEMPPEHPDQRRGSCVSTTASGSEIIVANGTMDADITMGENAQSMPQEESIPTPPSLPSASITDPYQTTSLEALPAELLGDGFEVYNHDPNFSMHFNEDHHPQQQNGDPQRSMNQPDMASLNFSPLPDGMFQFTPDIALLDMQDWTQSVNLGPNNAPDLVNGFAHFDATDSHFTSTVEPQNNLPLIRKEKRPPTPTFIVDDATHASIQKDLNERLISPGAAHAIPSRKICQGFLSSYVECFNGHLPIIHLHTLCLKTTPSPLFLAMCGIGALYRLDRRRAGRLFDTATQAIGPIPASCKRGAPPMEDFPLWLVQAKLLLTFYAMLGGDGDLASSTVSEIGVFTLIYERTRLSLLDKDTDLDNITWTHWIQRESWKRVLGGIYIMSTLGMVIYDVNPGFNATRDLDIETLSDEGIWNSASANEWRELRSNHTKQDSRTLSDAAADVMSENTQDSSTRPYVLSPFSALLVMHAIVVHMRQLLQVAQAFARDSFTAMPGRDMLGASLLDAALRSLARCEKLLNHKPSEGDHGWDDPMETPLVFNCQAILRIAYIRLFNGALGFNRLSLMDADPGTVEVAVSMFATKRLERSPSLLTAVTKSFEGFCTPVKMGHMLIRKTAAFRWSVEHAIAGWDCALIVTKWVHSVEIDRLNAIEPSPAESEFLVSMNSVLEEADYDFSESKSLAAGLARTWSMFLQDSPLREGRFCINKDEAESEMNTFEYVGTTHRVVFGSGTLQQLPLELQKMKAKAVLVLSTPEQTSLAETVRGIIGTTCAAIFSEATMHTPTNVTEKALSMASNHNIDGIVSVGGGSTIGLGKAISVRTGLPHLCIPTTYAGSEMTPILGETEGRRKVTRRDAKILPPSVLYDVDLSKTLPIGLTVHSGINAIAHAVEALYSANTNPIIDLMACEGIRSLCEALPILQADASNDEARYKALYGAWLCGMCLGSVDMALHHKLCHTLGGTFNLPHAQTHVIVLPHALAYNSTATPRAMKRLADALPDSNGDAVRGINILYQRLEINLSLKDLGMPESGIDEAADVAISNPYKNPRDLDGKAIRELIRRAWAGEKAVADL</sequence>
<feature type="domain" description="C2H2-type" evidence="10">
    <location>
        <begin position="57"/>
        <end position="85"/>
    </location>
</feature>
<comment type="subcellular location">
    <subcellularLocation>
        <location evidence="1">Nucleus</location>
    </subcellularLocation>
</comment>
<keyword evidence="12" id="KW-1185">Reference proteome</keyword>
<dbReference type="InterPro" id="IPR051059">
    <property type="entry name" value="VerF-like"/>
</dbReference>
<dbReference type="Gene3D" id="3.30.160.60">
    <property type="entry name" value="Classic Zinc Finger"/>
    <property type="match status" value="2"/>
</dbReference>
<evidence type="ECO:0000256" key="4">
    <source>
        <dbReference type="ARBA" id="ARBA00022771"/>
    </source>
</evidence>
<dbReference type="InterPro" id="IPR001670">
    <property type="entry name" value="ADH_Fe/GldA"/>
</dbReference>
<evidence type="ECO:0000256" key="6">
    <source>
        <dbReference type="ARBA" id="ARBA00023002"/>
    </source>
</evidence>
<evidence type="ECO:0000256" key="1">
    <source>
        <dbReference type="ARBA" id="ARBA00004123"/>
    </source>
</evidence>
<dbReference type="Pfam" id="PF00465">
    <property type="entry name" value="Fe-ADH"/>
    <property type="match status" value="1"/>
</dbReference>
<dbReference type="AlphaFoldDB" id="A0A0P7B236"/>
<feature type="region of interest" description="Disordered" evidence="9">
    <location>
        <begin position="77"/>
        <end position="156"/>
    </location>
</feature>
<feature type="domain" description="C2H2-type" evidence="10">
    <location>
        <begin position="29"/>
        <end position="56"/>
    </location>
</feature>
<dbReference type="GO" id="GO:0000978">
    <property type="term" value="F:RNA polymerase II cis-regulatory region sequence-specific DNA binding"/>
    <property type="evidence" value="ECO:0007669"/>
    <property type="project" value="InterPro"/>
</dbReference>
<keyword evidence="7" id="KW-0539">Nucleus</keyword>
<evidence type="ECO:0000313" key="11">
    <source>
        <dbReference type="EMBL" id="KPM40143.1"/>
    </source>
</evidence>
<evidence type="ECO:0000256" key="3">
    <source>
        <dbReference type="ARBA" id="ARBA00022737"/>
    </source>
</evidence>
<dbReference type="SUPFAM" id="SSF57667">
    <property type="entry name" value="beta-beta-alpha zinc fingers"/>
    <property type="match status" value="1"/>
</dbReference>
<dbReference type="GO" id="GO:0000785">
    <property type="term" value="C:chromatin"/>
    <property type="evidence" value="ECO:0007669"/>
    <property type="project" value="TreeGrafter"/>
</dbReference>
<keyword evidence="3" id="KW-0677">Repeat</keyword>
<evidence type="ECO:0000256" key="2">
    <source>
        <dbReference type="ARBA" id="ARBA00022723"/>
    </source>
</evidence>
<dbReference type="GO" id="GO:0000981">
    <property type="term" value="F:DNA-binding transcription factor activity, RNA polymerase II-specific"/>
    <property type="evidence" value="ECO:0007669"/>
    <property type="project" value="InterPro"/>
</dbReference>
<dbReference type="GO" id="GO:0005634">
    <property type="term" value="C:nucleus"/>
    <property type="evidence" value="ECO:0007669"/>
    <property type="project" value="UniProtKB-SubCell"/>
</dbReference>
<dbReference type="SMART" id="SM00355">
    <property type="entry name" value="ZnF_C2H2"/>
    <property type="match status" value="2"/>
</dbReference>
<gene>
    <name evidence="11" type="ORF">AK830_g6430</name>
</gene>
<dbReference type="GO" id="GO:0008270">
    <property type="term" value="F:zinc ion binding"/>
    <property type="evidence" value="ECO:0007669"/>
    <property type="project" value="UniProtKB-KW"/>
</dbReference>
<dbReference type="InterPro" id="IPR013087">
    <property type="entry name" value="Znf_C2H2_type"/>
</dbReference>
<dbReference type="Proteomes" id="UP000050424">
    <property type="component" value="Unassembled WGS sequence"/>
</dbReference>
<dbReference type="Gene3D" id="1.20.1090.10">
    <property type="entry name" value="Dehydroquinate synthase-like - alpha domain"/>
    <property type="match status" value="1"/>
</dbReference>
<dbReference type="OrthoDB" id="654211at2759"/>
<keyword evidence="2" id="KW-0479">Metal-binding</keyword>
<dbReference type="InterPro" id="IPR036236">
    <property type="entry name" value="Znf_C2H2_sf"/>
</dbReference>
<accession>A0A0P7B236</accession>
<name>A0A0P7B236_9HYPO</name>
<proteinExistence type="predicted"/>
<dbReference type="PROSITE" id="PS50157">
    <property type="entry name" value="ZINC_FINGER_C2H2_2"/>
    <property type="match status" value="2"/>
</dbReference>
<dbReference type="InterPro" id="IPR034786">
    <property type="entry name" value="MAR"/>
</dbReference>
<evidence type="ECO:0000256" key="8">
    <source>
        <dbReference type="PROSITE-ProRule" id="PRU00042"/>
    </source>
</evidence>
<evidence type="ECO:0000313" key="12">
    <source>
        <dbReference type="Proteomes" id="UP000050424"/>
    </source>
</evidence>
<dbReference type="GO" id="GO:0006351">
    <property type="term" value="P:DNA-templated transcription"/>
    <property type="evidence" value="ECO:0007669"/>
    <property type="project" value="InterPro"/>
</dbReference>
<dbReference type="CDD" id="cd12148">
    <property type="entry name" value="fungal_TF_MHR"/>
    <property type="match status" value="1"/>
</dbReference>
<dbReference type="PROSITE" id="PS00028">
    <property type="entry name" value="ZINC_FINGER_C2H2_1"/>
    <property type="match status" value="2"/>
</dbReference>